<accession>A0A4U0MUI3</accession>
<comment type="caution">
    <text evidence="2">The sequence shown here is derived from an EMBL/GenBank/DDBJ whole genome shotgun (WGS) entry which is preliminary data.</text>
</comment>
<evidence type="ECO:0000313" key="2">
    <source>
        <dbReference type="EMBL" id="TJZ44649.1"/>
    </source>
</evidence>
<dbReference type="Pfam" id="PF03457">
    <property type="entry name" value="HA"/>
    <property type="match status" value="2"/>
</dbReference>
<keyword evidence="3" id="KW-1185">Reference proteome</keyword>
<dbReference type="EMBL" id="SUMB01000012">
    <property type="protein sequence ID" value="TJZ44649.1"/>
    <property type="molecule type" value="Genomic_DNA"/>
</dbReference>
<dbReference type="InterPro" id="IPR005114">
    <property type="entry name" value="Helicase_assoc"/>
</dbReference>
<dbReference type="OrthoDB" id="4315859at2"/>
<dbReference type="RefSeq" id="WP_136743408.1">
    <property type="nucleotide sequence ID" value="NZ_SUMB01000012.1"/>
</dbReference>
<reference evidence="2 3" key="1">
    <citation type="submission" date="2019-04" db="EMBL/GenBank/DDBJ databases">
        <title>Streptomyces piniterrae sp. nov., a heliquinomycin-producing actinomycete isolated from rhizosphere soil of Pinus yunnanensis.</title>
        <authorList>
            <person name="Zhuang X."/>
            <person name="Zhao J."/>
        </authorList>
    </citation>
    <scope>NUCLEOTIDE SEQUENCE [LARGE SCALE GENOMIC DNA]</scope>
    <source>
        <strain evidence="3">jys28</strain>
    </source>
</reference>
<dbReference type="PANTHER" id="PTHR33418">
    <property type="entry name" value="HELICASE-ASSOCIATED"/>
    <property type="match status" value="1"/>
</dbReference>
<organism evidence="2 3">
    <name type="scientific">Streptomyces piniterrae</name>
    <dbReference type="NCBI Taxonomy" id="2571125"/>
    <lineage>
        <taxon>Bacteria</taxon>
        <taxon>Bacillati</taxon>
        <taxon>Actinomycetota</taxon>
        <taxon>Actinomycetes</taxon>
        <taxon>Kitasatosporales</taxon>
        <taxon>Streptomycetaceae</taxon>
        <taxon>Streptomyces</taxon>
    </lineage>
</organism>
<feature type="domain" description="Helicase-associated" evidence="1">
    <location>
        <begin position="25"/>
        <end position="98"/>
    </location>
</feature>
<evidence type="ECO:0000313" key="3">
    <source>
        <dbReference type="Proteomes" id="UP000308697"/>
    </source>
</evidence>
<name>A0A4U0MUI3_9ACTN</name>
<dbReference type="PANTHER" id="PTHR33418:SF1">
    <property type="entry name" value="HELICASE-ASSOCIATED DOMAIN-CONTAINING PROTEIN"/>
    <property type="match status" value="1"/>
</dbReference>
<gene>
    <name evidence="2" type="ORF">FCH28_30565</name>
</gene>
<sequence length="260" mass="29362">MRRTTHSWLQGMQSLRRVECRRQCGLSAARGWAADNGHLLAPLDATHKGYKVGIWLKNARAAARKAAEIEQRRAEDLPVGSSAGVLTDERREQLEDIDPSWCPSWPVEWQRCFHLTRLPLEAGGTLPTEPDMVVHQGEDLGRWVRSVRLGWDKLAGVQQWMCEQVLGIEPAAADEKPKPRRTQADKWAANLAATQYYEREGHLRVPRKHIETITVGGADGEDQKQRELRLGASISNQRTRAAKLAPERVEQLSAIGMRWT</sequence>
<feature type="domain" description="Helicase-associated" evidence="1">
    <location>
        <begin position="185"/>
        <end position="257"/>
    </location>
</feature>
<proteinExistence type="predicted"/>
<dbReference type="AlphaFoldDB" id="A0A4U0MUI3"/>
<protein>
    <recommendedName>
        <fullName evidence="1">Helicase-associated domain-containing protein</fullName>
    </recommendedName>
</protein>
<dbReference type="Gene3D" id="6.10.140.530">
    <property type="match status" value="1"/>
</dbReference>
<dbReference type="Proteomes" id="UP000308697">
    <property type="component" value="Unassembled WGS sequence"/>
</dbReference>
<evidence type="ECO:0000259" key="1">
    <source>
        <dbReference type="Pfam" id="PF03457"/>
    </source>
</evidence>